<organism evidence="2 3">
    <name type="scientific">Frankia canadensis</name>
    <dbReference type="NCBI Taxonomy" id="1836972"/>
    <lineage>
        <taxon>Bacteria</taxon>
        <taxon>Bacillati</taxon>
        <taxon>Actinomycetota</taxon>
        <taxon>Actinomycetes</taxon>
        <taxon>Frankiales</taxon>
        <taxon>Frankiaceae</taxon>
        <taxon>Frankia</taxon>
    </lineage>
</organism>
<keyword evidence="1" id="KW-0812">Transmembrane</keyword>
<keyword evidence="1" id="KW-0472">Membrane</keyword>
<proteinExistence type="predicted"/>
<keyword evidence="3" id="KW-1185">Reference proteome</keyword>
<dbReference type="Proteomes" id="UP000234331">
    <property type="component" value="Unassembled WGS sequence"/>
</dbReference>
<feature type="transmembrane region" description="Helical" evidence="1">
    <location>
        <begin position="185"/>
        <end position="204"/>
    </location>
</feature>
<gene>
    <name evidence="2" type="ORF">FRACA_250042</name>
</gene>
<accession>A0A2I2KS18</accession>
<feature type="transmembrane region" description="Helical" evidence="1">
    <location>
        <begin position="31"/>
        <end position="56"/>
    </location>
</feature>
<keyword evidence="1" id="KW-1133">Transmembrane helix</keyword>
<name>A0A2I2KS18_9ACTN</name>
<dbReference type="AlphaFoldDB" id="A0A2I2KS18"/>
<protein>
    <submittedName>
        <fullName evidence="2">Uncharacterized protein</fullName>
    </submittedName>
</protein>
<feature type="transmembrane region" description="Helical" evidence="1">
    <location>
        <begin position="68"/>
        <end position="87"/>
    </location>
</feature>
<dbReference type="EMBL" id="FZMO01000168">
    <property type="protein sequence ID" value="SNQ48467.1"/>
    <property type="molecule type" value="Genomic_DNA"/>
</dbReference>
<feature type="transmembrane region" description="Helical" evidence="1">
    <location>
        <begin position="144"/>
        <end position="165"/>
    </location>
</feature>
<evidence type="ECO:0000313" key="2">
    <source>
        <dbReference type="EMBL" id="SNQ48467.1"/>
    </source>
</evidence>
<reference evidence="2 3" key="1">
    <citation type="submission" date="2017-06" db="EMBL/GenBank/DDBJ databases">
        <authorList>
            <person name="Kim H.J."/>
            <person name="Triplett B.A."/>
        </authorList>
    </citation>
    <scope>NUCLEOTIDE SEQUENCE [LARGE SCALE GENOMIC DNA]</scope>
    <source>
        <strain evidence="2">FRACA_ARgP5</strain>
    </source>
</reference>
<evidence type="ECO:0000256" key="1">
    <source>
        <dbReference type="SAM" id="Phobius"/>
    </source>
</evidence>
<dbReference type="RefSeq" id="WP_101832134.1">
    <property type="nucleotide sequence ID" value="NZ_FZMO01000168.1"/>
</dbReference>
<feature type="transmembrane region" description="Helical" evidence="1">
    <location>
        <begin position="99"/>
        <end position="132"/>
    </location>
</feature>
<evidence type="ECO:0000313" key="3">
    <source>
        <dbReference type="Proteomes" id="UP000234331"/>
    </source>
</evidence>
<sequence length="220" mass="23553">MARKAAELITYAFFVVKFDLLSLGDYVENAVARWVTLFFLSAGLLVLVLTTVLVAVDRDQRRAAGSAMALPFGVMLAATTPFLGTWAAEKMLDLNRLAASFPILIAMILGLLGLALYVVLFFASLAALFVSAHTFFFAGTAHPLLPPLLTVVTVWILVGCDITGIQDRVVTALFDKATLAQSTASLAFGITSAVVATAFAALEIRQLHANGIHLRAGPWR</sequence>